<feature type="coiled-coil region" evidence="1">
    <location>
        <begin position="724"/>
        <end position="797"/>
    </location>
</feature>
<organism evidence="4 5">
    <name type="scientific">Sphagnum jensenii</name>
    <dbReference type="NCBI Taxonomy" id="128206"/>
    <lineage>
        <taxon>Eukaryota</taxon>
        <taxon>Viridiplantae</taxon>
        <taxon>Streptophyta</taxon>
        <taxon>Embryophyta</taxon>
        <taxon>Bryophyta</taxon>
        <taxon>Sphagnophytina</taxon>
        <taxon>Sphagnopsida</taxon>
        <taxon>Sphagnales</taxon>
        <taxon>Sphagnaceae</taxon>
        <taxon>Sphagnum</taxon>
    </lineage>
</organism>
<proteinExistence type="predicted"/>
<evidence type="ECO:0000313" key="5">
    <source>
        <dbReference type="Proteomes" id="UP001497444"/>
    </source>
</evidence>
<feature type="coiled-coil region" evidence="1">
    <location>
        <begin position="135"/>
        <end position="217"/>
    </location>
</feature>
<feature type="coiled-coil region" evidence="1">
    <location>
        <begin position="444"/>
        <end position="541"/>
    </location>
</feature>
<feature type="region of interest" description="Disordered" evidence="2">
    <location>
        <begin position="859"/>
        <end position="911"/>
    </location>
</feature>
<evidence type="ECO:0000256" key="3">
    <source>
        <dbReference type="SAM" id="SignalP"/>
    </source>
</evidence>
<dbReference type="EMBL" id="OZ020100">
    <property type="protein sequence ID" value="CAK9273781.1"/>
    <property type="molecule type" value="Genomic_DNA"/>
</dbReference>
<keyword evidence="5" id="KW-1185">Reference proteome</keyword>
<accession>A0ABP0X5T0</accession>
<sequence length="911" mass="101542">MGMIIDLLEVGGLLALAAPNGSLYYAQKVETQQLVWDFVTNGEASTVDGHTGNPAEAVVELLKSNDRKFIGFRSHVAGGKNLQATLDEGLILRFTNHNFDSWEQWAVHGDSLNNCVLVNREFPDKGFHVSFHKVLPVLESSLEAMKAQLVRAQAEAAASKSKHEECDKRMTELEAQIVNGNSSEATPLGGGPWEVQVKALEVRIEEVEAELKKSKELVALCPVAALVSPPHNSSAESLAANVDEDYNMLVGKEQQKKTMTHLWTAVEKATGLEKKEDGMKKCSKRCLELETLLTVYQVREKDVEDKLVSSQARVAELECELNACKERIIDIKDRASHHEASAKEESVAQTLEPERVLSLHQSQAHHATEAMLKLEPKVRELEWELRTAAAELENHPEAWEHQGQIAATHRVEEDKDNAIDVLEDVATKQSLERDIIWVFHESQMKEVSARLTGLAARIVKLEKESQSYVVKERKQAQRLEAVEEIIAQHDETVRQLGDNAMELQGLIAAHRSSSQEKSNCIALLQANVKKLEMEISSSQDQATPYEDRAKHVAERSLELEKLLSEHQHAAQNAADSAASLQDLLLVAHNTNAEMNADMTETGRKLSLLEVQCCEAEDKASQKAAEVDVISALMHLSTSKLKEAEAANMELQSRVVTLQERVDSAEAQFRTVLESLAKSREELGHLQTFTAQLTHEKQQLEIKVQQMTSLMEQNTSLTSQMAVLQGQLQENQTKLEADANALKRKSFREVTLEGELQALRAQASELTLLRSQLSVSENKLHEAEARQHQQNMSLVQEQQRLTAARQEISLKDNLINHSSHKQISQLQGIITSLEDKLKTTEIEKSKLKNDYKELLCNRPEVKENGGTSETGLLVPSSNVNQPKANSTQEGVKSIVAQTGETRKRKPKNGQIY</sequence>
<keyword evidence="3" id="KW-0732">Signal</keyword>
<reference evidence="4" key="1">
    <citation type="submission" date="2024-02" db="EMBL/GenBank/DDBJ databases">
        <authorList>
            <consortium name="ELIXIR-Norway"/>
            <consortium name="Elixir Norway"/>
        </authorList>
    </citation>
    <scope>NUCLEOTIDE SEQUENCE</scope>
</reference>
<feature type="compositionally biased region" description="Polar residues" evidence="2">
    <location>
        <begin position="864"/>
        <end position="898"/>
    </location>
</feature>
<dbReference type="Proteomes" id="UP001497444">
    <property type="component" value="Chromosome 5"/>
</dbReference>
<evidence type="ECO:0000256" key="2">
    <source>
        <dbReference type="SAM" id="MobiDB-lite"/>
    </source>
</evidence>
<feature type="coiled-coil region" evidence="1">
    <location>
        <begin position="822"/>
        <end position="856"/>
    </location>
</feature>
<keyword evidence="1" id="KW-0175">Coiled coil</keyword>
<feature type="compositionally biased region" description="Basic residues" evidence="2">
    <location>
        <begin position="901"/>
        <end position="911"/>
    </location>
</feature>
<feature type="coiled-coil region" evidence="1">
    <location>
        <begin position="640"/>
        <end position="667"/>
    </location>
</feature>
<protein>
    <submittedName>
        <fullName evidence="4">Uncharacterized protein</fullName>
    </submittedName>
</protein>
<name>A0ABP0X5T0_9BRYO</name>
<evidence type="ECO:0000256" key="1">
    <source>
        <dbReference type="SAM" id="Coils"/>
    </source>
</evidence>
<evidence type="ECO:0000313" key="4">
    <source>
        <dbReference type="EMBL" id="CAK9273781.1"/>
    </source>
</evidence>
<feature type="coiled-coil region" evidence="1">
    <location>
        <begin position="300"/>
        <end position="334"/>
    </location>
</feature>
<gene>
    <name evidence="4" type="ORF">CSSPJE1EN1_LOCUS19259</name>
</gene>
<feature type="chain" id="PRO_5046222368" evidence="3">
    <location>
        <begin position="18"/>
        <end position="911"/>
    </location>
</feature>
<feature type="signal peptide" evidence="3">
    <location>
        <begin position="1"/>
        <end position="17"/>
    </location>
</feature>